<reference evidence="4 5" key="1">
    <citation type="submission" date="2017-11" db="EMBL/GenBank/DDBJ databases">
        <title>Isolation and Characterization of Family Methanocellaceae Species from Potential Methane Hydrate Area Offshore Southwestern Taiwan.</title>
        <authorList>
            <person name="Zhang W.-L."/>
            <person name="Chen W.-C."/>
            <person name="Lai M.-C."/>
            <person name="Chen S.-C."/>
        </authorList>
    </citation>
    <scope>NUCLEOTIDE SEQUENCE [LARGE SCALE GENOMIC DNA]</scope>
    <source>
        <strain evidence="4 5">CWC-04</strain>
    </source>
</reference>
<dbReference type="AlphaFoldDB" id="A0AAP2RES3"/>
<accession>A0AAP2RES3</accession>
<dbReference type="InterPro" id="IPR018990">
    <property type="entry name" value="Prot_inh_I42_chagasin"/>
</dbReference>
<keyword evidence="5" id="KW-1185">Reference proteome</keyword>
<dbReference type="InterPro" id="IPR036331">
    <property type="entry name" value="Chagasin-like_sf"/>
</dbReference>
<feature type="domain" description="Proteinase inhibitor I42 chagasin" evidence="3">
    <location>
        <begin position="16"/>
        <end position="98"/>
    </location>
</feature>
<dbReference type="Proteomes" id="UP001320159">
    <property type="component" value="Unassembled WGS sequence"/>
</dbReference>
<keyword evidence="1" id="KW-0646">Protease inhibitor</keyword>
<dbReference type="Gene3D" id="2.60.40.2020">
    <property type="match status" value="1"/>
</dbReference>
<proteinExistence type="predicted"/>
<dbReference type="RefSeq" id="WP_230741691.1">
    <property type="nucleotide sequence ID" value="NZ_PGCK01000005.1"/>
</dbReference>
<keyword evidence="2" id="KW-0789">Thiol protease inhibitor</keyword>
<evidence type="ECO:0000313" key="4">
    <source>
        <dbReference type="EMBL" id="MCD1294857.1"/>
    </source>
</evidence>
<evidence type="ECO:0000259" key="3">
    <source>
        <dbReference type="Pfam" id="PF09394"/>
    </source>
</evidence>
<dbReference type="SUPFAM" id="SSF141066">
    <property type="entry name" value="ICP-like"/>
    <property type="match status" value="1"/>
</dbReference>
<dbReference type="Pfam" id="PF09394">
    <property type="entry name" value="Inhibitor_I42"/>
    <property type="match status" value="1"/>
</dbReference>
<name>A0AAP2RES3_9EURY</name>
<sequence>MIVGMSDNGRTVELYLRDRLEVRLPESQVSGYIWEFKEMENSCVNLIDSVYVERGASRFNALGERSWYFSPAMIGECELVFYLYRPWSKPSPEFKIKVKVK</sequence>
<evidence type="ECO:0000256" key="1">
    <source>
        <dbReference type="ARBA" id="ARBA00022690"/>
    </source>
</evidence>
<dbReference type="EMBL" id="PGCK01000005">
    <property type="protein sequence ID" value="MCD1294857.1"/>
    <property type="molecule type" value="Genomic_DNA"/>
</dbReference>
<dbReference type="GO" id="GO:0004869">
    <property type="term" value="F:cysteine-type endopeptidase inhibitor activity"/>
    <property type="evidence" value="ECO:0007669"/>
    <property type="project" value="UniProtKB-KW"/>
</dbReference>
<organism evidence="4 5">
    <name type="scientific">Methanooceanicella nereidis</name>
    <dbReference type="NCBI Taxonomy" id="2052831"/>
    <lineage>
        <taxon>Archaea</taxon>
        <taxon>Methanobacteriati</taxon>
        <taxon>Methanobacteriota</taxon>
        <taxon>Stenosarchaea group</taxon>
        <taxon>Methanomicrobia</taxon>
        <taxon>Methanocellales</taxon>
        <taxon>Methanocellaceae</taxon>
        <taxon>Methanooceanicella</taxon>
    </lineage>
</organism>
<comment type="caution">
    <text evidence="4">The sequence shown here is derived from an EMBL/GenBank/DDBJ whole genome shotgun (WGS) entry which is preliminary data.</text>
</comment>
<evidence type="ECO:0000313" key="5">
    <source>
        <dbReference type="Proteomes" id="UP001320159"/>
    </source>
</evidence>
<protein>
    <recommendedName>
        <fullName evidence="3">Proteinase inhibitor I42 chagasin domain-containing protein</fullName>
    </recommendedName>
</protein>
<evidence type="ECO:0000256" key="2">
    <source>
        <dbReference type="ARBA" id="ARBA00022704"/>
    </source>
</evidence>
<gene>
    <name evidence="4" type="ORF">CUJ83_07580</name>
</gene>